<sequence length="288" mass="31823">MTSLVIGLVAGAVSLTFETVRDYVFISSTVAKENDSQKKDDASQPPFTVSVQPERGEPQSWTMVLDRELTAAETQKMQDSPSPFSYLRDLGGHPLEYASYLENAPDRYRDQQIASGRMENVDTFKLSFLSTRAYPVMIDDWKVVDLACTKSTRKTIVSRPSQGGAAYEGISLHLPPRADEPVLTDDTEGQGKPYFDSRYIEVGGGQSSGALRVEAIAPPGQSCEWGIEVHYTDAHHQDEYVQLKDGDGSPLRLHTESAPASPRQKWVFGPVPWTPCHLNPRGNMCDLA</sequence>
<protein>
    <submittedName>
        <fullName evidence="2">Uncharacterized protein</fullName>
    </submittedName>
</protein>
<name>A0A318NH06_9ACTN</name>
<evidence type="ECO:0000313" key="2">
    <source>
        <dbReference type="EMBL" id="PYC68520.1"/>
    </source>
</evidence>
<organism evidence="2 3">
    <name type="scientific">Micromonospora arborensis</name>
    <dbReference type="NCBI Taxonomy" id="2116518"/>
    <lineage>
        <taxon>Bacteria</taxon>
        <taxon>Bacillati</taxon>
        <taxon>Actinomycetota</taxon>
        <taxon>Actinomycetes</taxon>
        <taxon>Micromonosporales</taxon>
        <taxon>Micromonosporaceae</taxon>
        <taxon>Micromonospora</taxon>
    </lineage>
</organism>
<feature type="region of interest" description="Disordered" evidence="1">
    <location>
        <begin position="34"/>
        <end position="57"/>
    </location>
</feature>
<dbReference type="RefSeq" id="WP_110564993.1">
    <property type="nucleotide sequence ID" value="NZ_PYBV01000022.1"/>
</dbReference>
<evidence type="ECO:0000256" key="1">
    <source>
        <dbReference type="SAM" id="MobiDB-lite"/>
    </source>
</evidence>
<gene>
    <name evidence="2" type="ORF">C7C45_18855</name>
</gene>
<dbReference type="Proteomes" id="UP000248333">
    <property type="component" value="Unassembled WGS sequence"/>
</dbReference>
<proteinExistence type="predicted"/>
<evidence type="ECO:0000313" key="3">
    <source>
        <dbReference type="Proteomes" id="UP000248333"/>
    </source>
</evidence>
<accession>A0A318NH06</accession>
<comment type="caution">
    <text evidence="2">The sequence shown here is derived from an EMBL/GenBank/DDBJ whole genome shotgun (WGS) entry which is preliminary data.</text>
</comment>
<dbReference type="OrthoDB" id="3436009at2"/>
<keyword evidence="3" id="KW-1185">Reference proteome</keyword>
<dbReference type="AlphaFoldDB" id="A0A318NH06"/>
<reference evidence="2 3" key="1">
    <citation type="submission" date="2018-03" db="EMBL/GenBank/DDBJ databases">
        <title>Bioinformatic expansion and discovery of thiopeptide antibiotics.</title>
        <authorList>
            <person name="Schwalen C.J."/>
            <person name="Hudson G.A."/>
            <person name="Mitchell D.A."/>
        </authorList>
    </citation>
    <scope>NUCLEOTIDE SEQUENCE [LARGE SCALE GENOMIC DNA]</scope>
    <source>
        <strain evidence="2 3">NRRL 8041</strain>
    </source>
</reference>
<dbReference type="EMBL" id="PYBV01000022">
    <property type="protein sequence ID" value="PYC68520.1"/>
    <property type="molecule type" value="Genomic_DNA"/>
</dbReference>